<evidence type="ECO:0000313" key="3">
    <source>
        <dbReference type="Proteomes" id="UP000215441"/>
    </source>
</evidence>
<dbReference type="EMBL" id="NOIG01000004">
    <property type="protein sequence ID" value="OYD51364.1"/>
    <property type="molecule type" value="Genomic_DNA"/>
</dbReference>
<name>A0A235EQR4_9BURK</name>
<dbReference type="Proteomes" id="UP000215441">
    <property type="component" value="Unassembled WGS sequence"/>
</dbReference>
<protein>
    <recommendedName>
        <fullName evidence="4">DUF2325 domain-containing protein</fullName>
    </recommendedName>
</protein>
<dbReference type="InterPro" id="IPR016772">
    <property type="entry name" value="UCP020408"/>
</dbReference>
<evidence type="ECO:0008006" key="4">
    <source>
        <dbReference type="Google" id="ProtNLM"/>
    </source>
</evidence>
<sequence>MVSLPQEFLALCRQLGDAQQRCSTAMQAQARQIEALTAEVVRLRGAVIVRDTHLALAWDELEQLRAASPGLPRRQAMARHIGLLAERITTLSRECLRWRQAAAGQGIAANAQRQGDGAALRATASSAQTPQAQLLPPMPLEHYVSDHRPQRAQAGEGDAIGGAGLDASLAAADLVICQTGCISHDDYWRVQDHCRRTGKPCILVDQPLAVREAQALAALQPMVVLRMASVALPAASTQPEDAKI</sequence>
<dbReference type="RefSeq" id="WP_094287382.1">
    <property type="nucleotide sequence ID" value="NZ_NOIG01000004.1"/>
</dbReference>
<reference evidence="2 3" key="1">
    <citation type="submission" date="2017-07" db="EMBL/GenBank/DDBJ databases">
        <title>Acidovorax KNDSW TSA 6 genome sequence and assembly.</title>
        <authorList>
            <person name="Mayilraj S."/>
        </authorList>
    </citation>
    <scope>NUCLEOTIDE SEQUENCE [LARGE SCALE GENOMIC DNA]</scope>
    <source>
        <strain evidence="2 3">KNDSW-TSA6</strain>
    </source>
</reference>
<dbReference type="OrthoDB" id="5296275at2"/>
<keyword evidence="3" id="KW-1185">Reference proteome</keyword>
<dbReference type="AlphaFoldDB" id="A0A235EQR4"/>
<comment type="similarity">
    <text evidence="1">Belongs to the UPF0751 family.</text>
</comment>
<gene>
    <name evidence="2" type="ORF">CBY09_05960</name>
</gene>
<organism evidence="2 3">
    <name type="scientific">Acidovorax kalamii</name>
    <dbReference type="NCBI Taxonomy" id="2004485"/>
    <lineage>
        <taxon>Bacteria</taxon>
        <taxon>Pseudomonadati</taxon>
        <taxon>Pseudomonadota</taxon>
        <taxon>Betaproteobacteria</taxon>
        <taxon>Burkholderiales</taxon>
        <taxon>Comamonadaceae</taxon>
        <taxon>Acidovorax</taxon>
    </lineage>
</organism>
<evidence type="ECO:0000256" key="1">
    <source>
        <dbReference type="ARBA" id="ARBA00007189"/>
    </source>
</evidence>
<dbReference type="Pfam" id="PF10087">
    <property type="entry name" value="DUF2325"/>
    <property type="match status" value="1"/>
</dbReference>
<comment type="caution">
    <text evidence="2">The sequence shown here is derived from an EMBL/GenBank/DDBJ whole genome shotgun (WGS) entry which is preliminary data.</text>
</comment>
<evidence type="ECO:0000313" key="2">
    <source>
        <dbReference type="EMBL" id="OYD51364.1"/>
    </source>
</evidence>
<proteinExistence type="inferred from homology"/>
<accession>A0A235EQR4</accession>